<gene>
    <name evidence="2" type="ORF">A9Q84_05530</name>
</gene>
<evidence type="ECO:0000256" key="1">
    <source>
        <dbReference type="SAM" id="Phobius"/>
    </source>
</evidence>
<dbReference type="Proteomes" id="UP000196531">
    <property type="component" value="Unassembled WGS sequence"/>
</dbReference>
<feature type="transmembrane region" description="Helical" evidence="1">
    <location>
        <begin position="7"/>
        <end position="24"/>
    </location>
</feature>
<evidence type="ECO:0000313" key="2">
    <source>
        <dbReference type="EMBL" id="OUR98874.1"/>
    </source>
</evidence>
<feature type="transmembrane region" description="Helical" evidence="1">
    <location>
        <begin position="44"/>
        <end position="65"/>
    </location>
</feature>
<keyword evidence="1" id="KW-0812">Transmembrane</keyword>
<accession>A0A1Y5FF78</accession>
<keyword evidence="1" id="KW-1133">Transmembrane helix</keyword>
<comment type="caution">
    <text evidence="2">The sequence shown here is derived from an EMBL/GenBank/DDBJ whole genome shotgun (WGS) entry which is preliminary data.</text>
</comment>
<name>A0A1Y5FF78_9BACT</name>
<proteinExistence type="predicted"/>
<reference evidence="3" key="1">
    <citation type="journal article" date="2017" name="Proc. Natl. Acad. Sci. U.S.A.">
        <title>Simulation of Deepwater Horizon oil plume reveals substrate specialization within a complex community of hydrocarbon-degraders.</title>
        <authorList>
            <person name="Hu P."/>
            <person name="Dubinsky E.A."/>
            <person name="Probst A.J."/>
            <person name="Wang J."/>
            <person name="Sieber C.M.K."/>
            <person name="Tom L.M."/>
            <person name="Gardinali P."/>
            <person name="Banfield J.F."/>
            <person name="Atlas R.M."/>
            <person name="Andersen G.L."/>
        </authorList>
    </citation>
    <scope>NUCLEOTIDE SEQUENCE [LARGE SCALE GENOMIC DNA]</scope>
</reference>
<keyword evidence="1" id="KW-0472">Membrane</keyword>
<protein>
    <submittedName>
        <fullName evidence="2">Uncharacterized protein</fullName>
    </submittedName>
</protein>
<dbReference type="EMBL" id="MAAO01000004">
    <property type="protein sequence ID" value="OUR98874.1"/>
    <property type="molecule type" value="Genomic_DNA"/>
</dbReference>
<evidence type="ECO:0000313" key="3">
    <source>
        <dbReference type="Proteomes" id="UP000196531"/>
    </source>
</evidence>
<organism evidence="2 3">
    <name type="scientific">Halobacteriovorax marinus</name>
    <dbReference type="NCBI Taxonomy" id="97084"/>
    <lineage>
        <taxon>Bacteria</taxon>
        <taxon>Pseudomonadati</taxon>
        <taxon>Bdellovibrionota</taxon>
        <taxon>Bacteriovoracia</taxon>
        <taxon>Bacteriovoracales</taxon>
        <taxon>Halobacteriovoraceae</taxon>
        <taxon>Halobacteriovorax</taxon>
    </lineage>
</organism>
<dbReference type="AlphaFoldDB" id="A0A1Y5FF78"/>
<sequence>MWKNIKKDNLVISVIHLLVFVFLITDYNKSGCVQLTGSIKYCGITAQVACFYAIFVGVLFLILTIPFKTKGNNTED</sequence>